<dbReference type="PANTHER" id="PTHR38781">
    <property type="entry name" value="ANTITOXIN DINJ-RELATED"/>
    <property type="match status" value="1"/>
</dbReference>
<evidence type="ECO:0000256" key="2">
    <source>
        <dbReference type="ARBA" id="ARBA00022649"/>
    </source>
</evidence>
<name>A0A6N2Z6U9_9FIRM</name>
<dbReference type="NCBIfam" id="TIGR02384">
    <property type="entry name" value="RelB_DinJ"/>
    <property type="match status" value="1"/>
</dbReference>
<reference evidence="3" key="1">
    <citation type="submission" date="2019-11" db="EMBL/GenBank/DDBJ databases">
        <authorList>
            <person name="Feng L."/>
        </authorList>
    </citation>
    <scope>NUCLEOTIDE SEQUENCE</scope>
    <source>
        <strain evidence="3">PgorbachiiLFYP46</strain>
    </source>
</reference>
<proteinExistence type="inferred from homology"/>
<organism evidence="3">
    <name type="scientific">Peptoniphilus gorbachii</name>
    <dbReference type="NCBI Taxonomy" id="411567"/>
    <lineage>
        <taxon>Bacteria</taxon>
        <taxon>Bacillati</taxon>
        <taxon>Bacillota</taxon>
        <taxon>Tissierellia</taxon>
        <taxon>Tissierellales</taxon>
        <taxon>Peptoniphilaceae</taxon>
        <taxon>Peptoniphilus</taxon>
    </lineage>
</organism>
<comment type="similarity">
    <text evidence="1">Belongs to the RelB/DinJ antitoxin family.</text>
</comment>
<dbReference type="AlphaFoldDB" id="A0A6N2Z6U9"/>
<accession>A0A6N2Z6U9</accession>
<dbReference type="RefSeq" id="WP_156700425.1">
    <property type="nucleotide sequence ID" value="NZ_CACRUP010000003.1"/>
</dbReference>
<dbReference type="GO" id="GO:0006351">
    <property type="term" value="P:DNA-templated transcription"/>
    <property type="evidence" value="ECO:0007669"/>
    <property type="project" value="TreeGrafter"/>
</dbReference>
<evidence type="ECO:0000313" key="3">
    <source>
        <dbReference type="EMBL" id="VYT73728.1"/>
    </source>
</evidence>
<dbReference type="InterPro" id="IPR013321">
    <property type="entry name" value="Arc_rbn_hlx_hlx"/>
</dbReference>
<dbReference type="EMBL" id="CACRUP010000003">
    <property type="protein sequence ID" value="VYT73728.1"/>
    <property type="molecule type" value="Genomic_DNA"/>
</dbReference>
<protein>
    <submittedName>
        <fullName evidence="3">Antitoxin DinJ</fullName>
    </submittedName>
</protein>
<dbReference type="Gene3D" id="1.10.1220.10">
    <property type="entry name" value="Met repressor-like"/>
    <property type="match status" value="1"/>
</dbReference>
<gene>
    <name evidence="3" type="primary">dinJ</name>
    <name evidence="3" type="ORF">PGLFYP46_00926</name>
</gene>
<keyword evidence="2" id="KW-1277">Toxin-antitoxin system</keyword>
<dbReference type="PANTHER" id="PTHR38781:SF1">
    <property type="entry name" value="ANTITOXIN DINJ-RELATED"/>
    <property type="match status" value="1"/>
</dbReference>
<sequence length="84" mass="9888">MVQINIRVDEDVKRGAERVCQEIGISMSSAINVYLKKIARENKIPFELTADPFYSKENMDYLEKKYNDYKNGKLKLIERDLIDE</sequence>
<dbReference type="InterPro" id="IPR007337">
    <property type="entry name" value="RelB/DinJ"/>
</dbReference>
<dbReference type="GO" id="GO:0006355">
    <property type="term" value="P:regulation of DNA-templated transcription"/>
    <property type="evidence" value="ECO:0007669"/>
    <property type="project" value="InterPro"/>
</dbReference>
<evidence type="ECO:0000256" key="1">
    <source>
        <dbReference type="ARBA" id="ARBA00010562"/>
    </source>
</evidence>
<dbReference type="Pfam" id="PF04221">
    <property type="entry name" value="RelB"/>
    <property type="match status" value="1"/>
</dbReference>